<name>A0A6C0EFV6_9ZZZZ</name>
<sequence length="76" mass="8831">MEYTIDNPTTNKKISYLKADDNKIINEKCIRWVKKIDQCLHVCNKSEGCEVGIGTHKICKSNNPDSYDKLNKHFEE</sequence>
<dbReference type="EMBL" id="MN739823">
    <property type="protein sequence ID" value="QHT27481.1"/>
    <property type="molecule type" value="Genomic_DNA"/>
</dbReference>
<evidence type="ECO:0000313" key="1">
    <source>
        <dbReference type="EMBL" id="QHT27481.1"/>
    </source>
</evidence>
<proteinExistence type="predicted"/>
<accession>A0A6C0EFV6</accession>
<reference evidence="1" key="1">
    <citation type="journal article" date="2020" name="Nature">
        <title>Giant virus diversity and host interactions through global metagenomics.</title>
        <authorList>
            <person name="Schulz F."/>
            <person name="Roux S."/>
            <person name="Paez-Espino D."/>
            <person name="Jungbluth S."/>
            <person name="Walsh D.A."/>
            <person name="Denef V.J."/>
            <person name="McMahon K.D."/>
            <person name="Konstantinidis K.T."/>
            <person name="Eloe-Fadrosh E.A."/>
            <person name="Kyrpides N.C."/>
            <person name="Woyke T."/>
        </authorList>
    </citation>
    <scope>NUCLEOTIDE SEQUENCE</scope>
    <source>
        <strain evidence="1">GVMAG-M-3300023179-33</strain>
    </source>
</reference>
<dbReference type="AlphaFoldDB" id="A0A6C0EFV6"/>
<protein>
    <submittedName>
        <fullName evidence="1">Uncharacterized protein</fullName>
    </submittedName>
</protein>
<organism evidence="1">
    <name type="scientific">viral metagenome</name>
    <dbReference type="NCBI Taxonomy" id="1070528"/>
    <lineage>
        <taxon>unclassified sequences</taxon>
        <taxon>metagenomes</taxon>
        <taxon>organismal metagenomes</taxon>
    </lineage>
</organism>